<dbReference type="InterPro" id="IPR027417">
    <property type="entry name" value="P-loop_NTPase"/>
</dbReference>
<evidence type="ECO:0000256" key="10">
    <source>
        <dbReference type="ARBA" id="ARBA00061104"/>
    </source>
</evidence>
<dbReference type="GO" id="GO:0003678">
    <property type="term" value="F:DNA helicase activity"/>
    <property type="evidence" value="ECO:0007669"/>
    <property type="project" value="TreeGrafter"/>
</dbReference>
<evidence type="ECO:0000256" key="1">
    <source>
        <dbReference type="ARBA" id="ARBA00004496"/>
    </source>
</evidence>
<dbReference type="InterPro" id="IPR003711">
    <property type="entry name" value="CarD-like/TRCF_RID"/>
</dbReference>
<dbReference type="SMART" id="SM00982">
    <property type="entry name" value="TRCF"/>
    <property type="match status" value="1"/>
</dbReference>
<dbReference type="PATRIC" id="fig|869279.4.peg.1662"/>
<dbReference type="Gene3D" id="2.40.10.170">
    <property type="match status" value="1"/>
</dbReference>
<dbReference type="FunFam" id="3.40.50.300:FF:000546">
    <property type="entry name" value="Transcription-repair-coupling factor"/>
    <property type="match status" value="1"/>
</dbReference>
<gene>
    <name evidence="13" type="primary">mfd</name>
    <name evidence="16" type="ORF">SE15_10250</name>
</gene>
<dbReference type="SUPFAM" id="SSF141259">
    <property type="entry name" value="CarD-like"/>
    <property type="match status" value="1"/>
</dbReference>
<keyword evidence="8 13" id="KW-0238">DNA-binding</keyword>
<feature type="domain" description="Helicase C-terminal" evidence="15">
    <location>
        <begin position="778"/>
        <end position="932"/>
    </location>
</feature>
<evidence type="ECO:0000256" key="5">
    <source>
        <dbReference type="ARBA" id="ARBA00022801"/>
    </source>
</evidence>
<keyword evidence="6" id="KW-0347">Helicase</keyword>
<evidence type="ECO:0000313" key="17">
    <source>
        <dbReference type="Proteomes" id="UP000050544"/>
    </source>
</evidence>
<dbReference type="AlphaFoldDB" id="A0A0P6XR25"/>
<dbReference type="InterPro" id="IPR014001">
    <property type="entry name" value="Helicase_ATP-bd"/>
</dbReference>
<dbReference type="InterPro" id="IPR041471">
    <property type="entry name" value="UvrB_inter"/>
</dbReference>
<dbReference type="EC" id="3.6.4.-" evidence="13"/>
<evidence type="ECO:0000256" key="3">
    <source>
        <dbReference type="ARBA" id="ARBA00022741"/>
    </source>
</evidence>
<accession>A0A0P6XR25</accession>
<dbReference type="GO" id="GO:0005737">
    <property type="term" value="C:cytoplasm"/>
    <property type="evidence" value="ECO:0007669"/>
    <property type="project" value="UniProtKB-SubCell"/>
</dbReference>
<dbReference type="GO" id="GO:0003684">
    <property type="term" value="F:damaged DNA binding"/>
    <property type="evidence" value="ECO:0007669"/>
    <property type="project" value="InterPro"/>
</dbReference>
<name>A0A0P6XR25_9CHLR</name>
<dbReference type="InterPro" id="IPR005118">
    <property type="entry name" value="TRCF_C"/>
</dbReference>
<keyword evidence="17" id="KW-1185">Reference proteome</keyword>
<dbReference type="SMART" id="SM01058">
    <property type="entry name" value="CarD_TRCF"/>
    <property type="match status" value="1"/>
</dbReference>
<dbReference type="InterPro" id="IPR036101">
    <property type="entry name" value="CarD-like/TRCF_RID_sf"/>
</dbReference>
<comment type="subcellular location">
    <subcellularLocation>
        <location evidence="1 13">Cytoplasm</location>
    </subcellularLocation>
</comment>
<dbReference type="GO" id="GO:0000716">
    <property type="term" value="P:transcription-coupled nucleotide-excision repair, DNA damage recognition"/>
    <property type="evidence" value="ECO:0007669"/>
    <property type="project" value="UniProtKB-UniRule"/>
</dbReference>
<dbReference type="GO" id="GO:0016787">
    <property type="term" value="F:hydrolase activity"/>
    <property type="evidence" value="ECO:0007669"/>
    <property type="project" value="UniProtKB-KW"/>
</dbReference>
<dbReference type="Gene3D" id="3.30.2060.10">
    <property type="entry name" value="Penicillin-binding protein 1b domain"/>
    <property type="match status" value="1"/>
</dbReference>
<dbReference type="CDD" id="cd17991">
    <property type="entry name" value="DEXHc_TRCF"/>
    <property type="match status" value="1"/>
</dbReference>
<evidence type="ECO:0000256" key="12">
    <source>
        <dbReference type="ARBA" id="ARBA00070128"/>
    </source>
</evidence>
<evidence type="ECO:0000256" key="6">
    <source>
        <dbReference type="ARBA" id="ARBA00022806"/>
    </source>
</evidence>
<protein>
    <recommendedName>
        <fullName evidence="12 13">Transcription-repair-coupling factor</fullName>
        <shortName evidence="13">TRCF</shortName>
        <ecNumber evidence="13">3.6.4.-</ecNumber>
    </recommendedName>
</protein>
<dbReference type="Pfam" id="PF03461">
    <property type="entry name" value="TRCF"/>
    <property type="match status" value="1"/>
</dbReference>
<evidence type="ECO:0000313" key="16">
    <source>
        <dbReference type="EMBL" id="KPL82924.1"/>
    </source>
</evidence>
<evidence type="ECO:0000259" key="14">
    <source>
        <dbReference type="PROSITE" id="PS51192"/>
    </source>
</evidence>
<dbReference type="Pfam" id="PF02559">
    <property type="entry name" value="CarD_TRCF_RID"/>
    <property type="match status" value="1"/>
</dbReference>
<keyword evidence="4 13" id="KW-0227">DNA damage</keyword>
<evidence type="ECO:0000256" key="8">
    <source>
        <dbReference type="ARBA" id="ARBA00023125"/>
    </source>
</evidence>
<keyword evidence="9 13" id="KW-0234">DNA repair</keyword>
<dbReference type="GO" id="GO:0006355">
    <property type="term" value="P:regulation of DNA-templated transcription"/>
    <property type="evidence" value="ECO:0007669"/>
    <property type="project" value="UniProtKB-UniRule"/>
</dbReference>
<dbReference type="InterPro" id="IPR011545">
    <property type="entry name" value="DEAD/DEAH_box_helicase_dom"/>
</dbReference>
<dbReference type="Gene3D" id="3.40.50.300">
    <property type="entry name" value="P-loop containing nucleotide triphosphate hydrolases"/>
    <property type="match status" value="2"/>
</dbReference>
<dbReference type="SUPFAM" id="SSF143517">
    <property type="entry name" value="TRCF domain-like"/>
    <property type="match status" value="1"/>
</dbReference>
<dbReference type="SUPFAM" id="SSF52540">
    <property type="entry name" value="P-loop containing nucleoside triphosphate hydrolases"/>
    <property type="match status" value="3"/>
</dbReference>
<dbReference type="STRING" id="869279.SE15_10250"/>
<dbReference type="InterPro" id="IPR004576">
    <property type="entry name" value="Mfd"/>
</dbReference>
<evidence type="ECO:0000256" key="13">
    <source>
        <dbReference type="HAMAP-Rule" id="MF_00969"/>
    </source>
</evidence>
<dbReference type="Gene3D" id="3.90.1150.50">
    <property type="entry name" value="Transcription-repair-coupling factor, D7 domain"/>
    <property type="match status" value="1"/>
</dbReference>
<organism evidence="16 17">
    <name type="scientific">Thermanaerothrix daxensis</name>
    <dbReference type="NCBI Taxonomy" id="869279"/>
    <lineage>
        <taxon>Bacteria</taxon>
        <taxon>Bacillati</taxon>
        <taxon>Chloroflexota</taxon>
        <taxon>Anaerolineae</taxon>
        <taxon>Anaerolineales</taxon>
        <taxon>Anaerolineaceae</taxon>
        <taxon>Thermanaerothrix</taxon>
    </lineage>
</organism>
<dbReference type="GO" id="GO:0005524">
    <property type="term" value="F:ATP binding"/>
    <property type="evidence" value="ECO:0007669"/>
    <property type="project" value="UniProtKB-UniRule"/>
</dbReference>
<sequence>MLDALRSHSEYRHLLDDLRDGLIVQGMGLMRAARLPLAAALHRDLTTPLVWVVERTDRALALQDELSLWLGEGEHYLFPEPNPLFYEHAAWGMLTRKDRLLVLSLLSRYHLPGLPRPDSPPLIVAPLRAVMTRTLPRREFVKHTRLIRVGQTLPLENFLRQCLDIGYQRVEVVVEAGQIALRGGILDLWPPTEPLPLRLEFFGDELDTLRQFDPATQRTVHNLEQALITPAREVLPVKAAAAGLTPEEADEFWLPLVYPLPGSLLDYLPRGTLLIFDDLDLLRNTANEIEELAVRMRQDSIAEGLLAPDFPLPYLPWSELQDLLGDFLWLEMGHSQDEEGHPLARQFQPQPRFGGRLKSFLEWLALRGTAEEEVLIVSRQVSRLRELWDEHRRYLSAAAEQHVHFIEGSLSEGWMLARPDGKPLHLVGDSELFGWERPQPRRRARPQAAPPEAIYADLKPGDWVVHVDYGIGRFVGLVRRTLEGVEREFLCIAYAEGDQLFVPVHQADRISRYISPDGEEPTPTRLGTADWNTTKQRVREAVREVARELLELYAKRQVAQGFAFSPDTPWQQELEASFPYIETEDQLRAIEEVKRDMESPRPMDRLLCGDVGYGKTEVALRAAFKAVMDGKQVAVLVPTTILAQQHYETFRQRLAPFPVNVEMLSRFRKPKEQEDILIRLALGDIDIIIGTHRLLQPDVVFKDLGLVIIDEEQRFGVTHKEYFKKLRTEVDVLTLTATPIPRTLYMALAGVRDISVINTPPAERLPVITHIGPYSPRLVRQAILREMERGGQVFFVHNRVQTIQAMRRHLETLVPEARIAVAHGQMPEEELAKVMERFTRGEVDVLLCTSIIESGLDIPNANTLIVDRGDTFGLAQLYQLRGRVGRGTQRAYAYFFRHRKRPPTPEGQERLEIIAENTQLGSGYAIAMRDLEMRGAGEILGTRQHGYIASVGFHLYTRLLAQAVRELRREYPLAGGAEPTQPSADLGLMVNVDLPLDIGIPISYVPAQSTRLSLYRRLAEARSENELAALSDEFHDRFGPLPESVQNLFFQMQVKLRAEAAGLASVSVESGQLVLRYPPRPDDAPPRPLPSLEPLARTGKNAYWMSFDPDDPQWRERLLKVLERLSHLEQPQTEVSDR</sequence>
<dbReference type="SMART" id="SM00487">
    <property type="entry name" value="DEXDc"/>
    <property type="match status" value="1"/>
</dbReference>
<dbReference type="PROSITE" id="PS51192">
    <property type="entry name" value="HELICASE_ATP_BIND_1"/>
    <property type="match status" value="1"/>
</dbReference>
<comment type="similarity">
    <text evidence="11 13">In the C-terminal section; belongs to the helicase family. RecG subfamily.</text>
</comment>
<dbReference type="Pfam" id="PF00270">
    <property type="entry name" value="DEAD"/>
    <property type="match status" value="1"/>
</dbReference>
<comment type="similarity">
    <text evidence="10 13">In the N-terminal section; belongs to the UvrB family.</text>
</comment>
<reference evidence="16 17" key="1">
    <citation type="submission" date="2015-07" db="EMBL/GenBank/DDBJ databases">
        <title>Whole genome sequence of Thermanaerothrix daxensis DSM 23592.</title>
        <authorList>
            <person name="Hemp J."/>
            <person name="Ward L.M."/>
            <person name="Pace L.A."/>
            <person name="Fischer W.W."/>
        </authorList>
    </citation>
    <scope>NUCLEOTIDE SEQUENCE [LARGE SCALE GENOMIC DNA]</scope>
    <source>
        <strain evidence="16 17">GNS-1</strain>
    </source>
</reference>
<dbReference type="HAMAP" id="MF_00969">
    <property type="entry name" value="TRCF"/>
    <property type="match status" value="1"/>
</dbReference>
<dbReference type="Pfam" id="PF17757">
    <property type="entry name" value="UvrB_inter"/>
    <property type="match status" value="1"/>
</dbReference>
<comment type="caution">
    <text evidence="16">The sequence shown here is derived from an EMBL/GenBank/DDBJ whole genome shotgun (WGS) entry which is preliminary data.</text>
</comment>
<dbReference type="Proteomes" id="UP000050544">
    <property type="component" value="Unassembled WGS sequence"/>
</dbReference>
<dbReference type="PANTHER" id="PTHR47964:SF1">
    <property type="entry name" value="ATP-DEPENDENT DNA HELICASE HOMOLOG RECG, CHLOROPLASTIC"/>
    <property type="match status" value="1"/>
</dbReference>
<dbReference type="NCBIfam" id="TIGR00580">
    <property type="entry name" value="mfd"/>
    <property type="match status" value="1"/>
</dbReference>
<evidence type="ECO:0000256" key="9">
    <source>
        <dbReference type="ARBA" id="ARBA00023204"/>
    </source>
</evidence>
<evidence type="ECO:0000256" key="4">
    <source>
        <dbReference type="ARBA" id="ARBA00022763"/>
    </source>
</evidence>
<evidence type="ECO:0000256" key="2">
    <source>
        <dbReference type="ARBA" id="ARBA00022490"/>
    </source>
</evidence>
<comment type="function">
    <text evidence="13">Couples transcription and DNA repair by recognizing RNA polymerase (RNAP) stalled at DNA lesions. Mediates ATP-dependent release of RNAP and its truncated transcript from the DNA, and recruitment of nucleotide excision repair machinery to the damaged site.</text>
</comment>
<keyword evidence="5 13" id="KW-0378">Hydrolase</keyword>
<dbReference type="InterPro" id="IPR047112">
    <property type="entry name" value="RecG/Mfd"/>
</dbReference>
<evidence type="ECO:0000256" key="11">
    <source>
        <dbReference type="ARBA" id="ARBA00061399"/>
    </source>
</evidence>
<keyword evidence="3 13" id="KW-0547">Nucleotide-binding</keyword>
<dbReference type="EMBL" id="LGKO01000005">
    <property type="protein sequence ID" value="KPL82924.1"/>
    <property type="molecule type" value="Genomic_DNA"/>
</dbReference>
<dbReference type="SMART" id="SM00490">
    <property type="entry name" value="HELICc"/>
    <property type="match status" value="1"/>
</dbReference>
<dbReference type="PROSITE" id="PS51194">
    <property type="entry name" value="HELICASE_CTER"/>
    <property type="match status" value="1"/>
</dbReference>
<dbReference type="PANTHER" id="PTHR47964">
    <property type="entry name" value="ATP-DEPENDENT DNA HELICASE HOMOLOG RECG, CHLOROPLASTIC"/>
    <property type="match status" value="1"/>
</dbReference>
<dbReference type="Pfam" id="PF00271">
    <property type="entry name" value="Helicase_C"/>
    <property type="match status" value="1"/>
</dbReference>
<dbReference type="InterPro" id="IPR001650">
    <property type="entry name" value="Helicase_C-like"/>
</dbReference>
<keyword evidence="7 13" id="KW-0067">ATP-binding</keyword>
<feature type="domain" description="Helicase ATP-binding" evidence="14">
    <location>
        <begin position="596"/>
        <end position="757"/>
    </location>
</feature>
<keyword evidence="2 13" id="KW-0963">Cytoplasm</keyword>
<evidence type="ECO:0000256" key="7">
    <source>
        <dbReference type="ARBA" id="ARBA00022840"/>
    </source>
</evidence>
<dbReference type="InterPro" id="IPR037235">
    <property type="entry name" value="TRCF-like_C_D7"/>
</dbReference>
<evidence type="ECO:0000259" key="15">
    <source>
        <dbReference type="PROSITE" id="PS51194"/>
    </source>
</evidence>
<proteinExistence type="inferred from homology"/>